<feature type="chain" id="PRO_5020334268" evidence="2">
    <location>
        <begin position="31"/>
        <end position="53"/>
    </location>
</feature>
<name>A0A4U6T962_SETVI</name>
<dbReference type="Proteomes" id="UP000298652">
    <property type="component" value="Chromosome 9"/>
</dbReference>
<proteinExistence type="predicted"/>
<organism evidence="3 4">
    <name type="scientific">Setaria viridis</name>
    <name type="common">Green bristlegrass</name>
    <name type="synonym">Setaria italica subsp. viridis</name>
    <dbReference type="NCBI Taxonomy" id="4556"/>
    <lineage>
        <taxon>Eukaryota</taxon>
        <taxon>Viridiplantae</taxon>
        <taxon>Streptophyta</taxon>
        <taxon>Embryophyta</taxon>
        <taxon>Tracheophyta</taxon>
        <taxon>Spermatophyta</taxon>
        <taxon>Magnoliopsida</taxon>
        <taxon>Liliopsida</taxon>
        <taxon>Poales</taxon>
        <taxon>Poaceae</taxon>
        <taxon>PACMAD clade</taxon>
        <taxon>Panicoideae</taxon>
        <taxon>Panicodae</taxon>
        <taxon>Paniceae</taxon>
        <taxon>Cenchrinae</taxon>
        <taxon>Setaria</taxon>
    </lineage>
</organism>
<dbReference type="AlphaFoldDB" id="A0A4U6T962"/>
<dbReference type="Gramene" id="TKV93566">
    <property type="protein sequence ID" value="TKV93566"/>
    <property type="gene ID" value="SEVIR_9G233650v2"/>
</dbReference>
<accession>A0A4U6T962</accession>
<gene>
    <name evidence="3" type="ORF">SEVIR_9G233650v2</name>
</gene>
<keyword evidence="2" id="KW-0732">Signal</keyword>
<keyword evidence="4" id="KW-1185">Reference proteome</keyword>
<evidence type="ECO:0000313" key="4">
    <source>
        <dbReference type="Proteomes" id="UP000298652"/>
    </source>
</evidence>
<sequence>MQRHGGDPIPGLRARGGSLLLCSCVPWVWSDEGPSRRGWSSASPLPWRARSRR</sequence>
<reference evidence="3" key="1">
    <citation type="submission" date="2019-03" db="EMBL/GenBank/DDBJ databases">
        <title>WGS assembly of Setaria viridis.</title>
        <authorList>
            <person name="Huang P."/>
            <person name="Jenkins J."/>
            <person name="Grimwood J."/>
            <person name="Barry K."/>
            <person name="Healey A."/>
            <person name="Mamidi S."/>
            <person name="Sreedasyam A."/>
            <person name="Shu S."/>
            <person name="Feldman M."/>
            <person name="Wu J."/>
            <person name="Yu Y."/>
            <person name="Chen C."/>
            <person name="Johnson J."/>
            <person name="Rokhsar D."/>
            <person name="Baxter I."/>
            <person name="Schmutz J."/>
            <person name="Brutnell T."/>
            <person name="Kellogg E."/>
        </authorList>
    </citation>
    <scope>NUCLEOTIDE SEQUENCE [LARGE SCALE GENOMIC DNA]</scope>
</reference>
<feature type="region of interest" description="Disordered" evidence="1">
    <location>
        <begin position="30"/>
        <end position="53"/>
    </location>
</feature>
<evidence type="ECO:0000313" key="3">
    <source>
        <dbReference type="EMBL" id="TKV93566.1"/>
    </source>
</evidence>
<evidence type="ECO:0000256" key="1">
    <source>
        <dbReference type="SAM" id="MobiDB-lite"/>
    </source>
</evidence>
<evidence type="ECO:0000256" key="2">
    <source>
        <dbReference type="SAM" id="SignalP"/>
    </source>
</evidence>
<protein>
    <submittedName>
        <fullName evidence="3">Uncharacterized protein</fullName>
    </submittedName>
</protein>
<feature type="signal peptide" evidence="2">
    <location>
        <begin position="1"/>
        <end position="30"/>
    </location>
</feature>
<dbReference type="EMBL" id="CM016560">
    <property type="protein sequence ID" value="TKV93566.1"/>
    <property type="molecule type" value="Genomic_DNA"/>
</dbReference>